<dbReference type="PANTHER" id="PTHR43005:SF1">
    <property type="entry name" value="SPERMIDINE_PUTRESCINE TRANSPORT SYSTEM PERMEASE PROTEIN"/>
    <property type="match status" value="1"/>
</dbReference>
<feature type="transmembrane region" description="Helical" evidence="7">
    <location>
        <begin position="21"/>
        <end position="42"/>
    </location>
</feature>
<evidence type="ECO:0000256" key="1">
    <source>
        <dbReference type="ARBA" id="ARBA00004651"/>
    </source>
</evidence>
<organism evidence="9 10">
    <name type="scientific">Roseibium album</name>
    <dbReference type="NCBI Taxonomy" id="311410"/>
    <lineage>
        <taxon>Bacteria</taxon>
        <taxon>Pseudomonadati</taxon>
        <taxon>Pseudomonadota</taxon>
        <taxon>Alphaproteobacteria</taxon>
        <taxon>Hyphomicrobiales</taxon>
        <taxon>Stappiaceae</taxon>
        <taxon>Roseibium</taxon>
    </lineage>
</organism>
<keyword evidence="5 7" id="KW-1133">Transmembrane helix</keyword>
<feature type="transmembrane region" description="Helical" evidence="7">
    <location>
        <begin position="269"/>
        <end position="294"/>
    </location>
</feature>
<dbReference type="GO" id="GO:0005886">
    <property type="term" value="C:plasma membrane"/>
    <property type="evidence" value="ECO:0007669"/>
    <property type="project" value="UniProtKB-SubCell"/>
</dbReference>
<dbReference type="GO" id="GO:0055085">
    <property type="term" value="P:transmembrane transport"/>
    <property type="evidence" value="ECO:0007669"/>
    <property type="project" value="InterPro"/>
</dbReference>
<dbReference type="AlphaFoldDB" id="A0A0M7A5Z1"/>
<evidence type="ECO:0000313" key="10">
    <source>
        <dbReference type="Proteomes" id="UP000049983"/>
    </source>
</evidence>
<keyword evidence="10" id="KW-1185">Reference proteome</keyword>
<dbReference type="RefSeq" id="WP_055112854.1">
    <property type="nucleotide sequence ID" value="NZ_CXWA01000001.1"/>
</dbReference>
<comment type="similarity">
    <text evidence="7">Belongs to the binding-protein-dependent transport system permease family.</text>
</comment>
<dbReference type="InterPro" id="IPR000515">
    <property type="entry name" value="MetI-like"/>
</dbReference>
<dbReference type="PROSITE" id="PS50928">
    <property type="entry name" value="ABC_TM1"/>
    <property type="match status" value="1"/>
</dbReference>
<evidence type="ECO:0000259" key="8">
    <source>
        <dbReference type="PROSITE" id="PS50928"/>
    </source>
</evidence>
<dbReference type="OrthoDB" id="9805108at2"/>
<feature type="transmembrane region" description="Helical" evidence="7">
    <location>
        <begin position="213"/>
        <end position="231"/>
    </location>
</feature>
<gene>
    <name evidence="9" type="primary">lacF_3</name>
    <name evidence="9" type="ORF">LA5096_02337</name>
</gene>
<evidence type="ECO:0000256" key="2">
    <source>
        <dbReference type="ARBA" id="ARBA00022448"/>
    </source>
</evidence>
<evidence type="ECO:0000256" key="4">
    <source>
        <dbReference type="ARBA" id="ARBA00022692"/>
    </source>
</evidence>
<dbReference type="Gene3D" id="1.10.3720.10">
    <property type="entry name" value="MetI-like"/>
    <property type="match status" value="1"/>
</dbReference>
<feature type="transmembrane region" description="Helical" evidence="7">
    <location>
        <begin position="173"/>
        <end position="192"/>
    </location>
</feature>
<dbReference type="CDD" id="cd06261">
    <property type="entry name" value="TM_PBP2"/>
    <property type="match status" value="1"/>
</dbReference>
<feature type="transmembrane region" description="Helical" evidence="7">
    <location>
        <begin position="113"/>
        <end position="133"/>
    </location>
</feature>
<dbReference type="Proteomes" id="UP000049983">
    <property type="component" value="Unassembled WGS sequence"/>
</dbReference>
<evidence type="ECO:0000256" key="5">
    <source>
        <dbReference type="ARBA" id="ARBA00022989"/>
    </source>
</evidence>
<keyword evidence="6 7" id="KW-0472">Membrane</keyword>
<dbReference type="PANTHER" id="PTHR43005">
    <property type="entry name" value="BLR7065 PROTEIN"/>
    <property type="match status" value="1"/>
</dbReference>
<keyword evidence="4 7" id="KW-0812">Transmembrane</keyword>
<name>A0A0M7A5Z1_9HYPH</name>
<feature type="transmembrane region" description="Helical" evidence="7">
    <location>
        <begin position="80"/>
        <end position="101"/>
    </location>
</feature>
<dbReference type="GeneID" id="97669727"/>
<accession>A0A0M7A5Z1</accession>
<sequence>MAFVGTRGLRGYITGDSPVPWLAPLVAMLMVFTIYPLFYNIWLSFHEYAPFKRQLVYVGTENWNNLFADPRFWEALSVTFTYFFVLLAIQIVLGMFIALLLDSDEPGFGLLRGLLTLTLVIPPAITGMMFLLLEDPEFGVLTYILEGMGILSGQNPILATSSTALAGVMLADIWQWTPFMVLIFLAGLRSLPQEPYEAAMLDGASAFQTFRRITLPMMSKVIAVAVLIRGIDLFRAFDYMFVMTSGGPGTSTYTLSLYAWQQTFSFIKWGYGATLSLVSLVLILVIANLFIWIAKVRW</sequence>
<feature type="domain" description="ABC transmembrane type-1" evidence="8">
    <location>
        <begin position="76"/>
        <end position="290"/>
    </location>
</feature>
<dbReference type="SUPFAM" id="SSF161098">
    <property type="entry name" value="MetI-like"/>
    <property type="match status" value="1"/>
</dbReference>
<evidence type="ECO:0000256" key="3">
    <source>
        <dbReference type="ARBA" id="ARBA00022475"/>
    </source>
</evidence>
<dbReference type="EMBL" id="CXWC01000010">
    <property type="protein sequence ID" value="CTQ70021.1"/>
    <property type="molecule type" value="Genomic_DNA"/>
</dbReference>
<comment type="subcellular location">
    <subcellularLocation>
        <location evidence="1 7">Cell membrane</location>
        <topology evidence="1 7">Multi-pass membrane protein</topology>
    </subcellularLocation>
</comment>
<keyword evidence="3" id="KW-1003">Cell membrane</keyword>
<evidence type="ECO:0000256" key="7">
    <source>
        <dbReference type="RuleBase" id="RU363032"/>
    </source>
</evidence>
<keyword evidence="2 7" id="KW-0813">Transport</keyword>
<reference evidence="10" key="1">
    <citation type="submission" date="2015-07" db="EMBL/GenBank/DDBJ databases">
        <authorList>
            <person name="Rodrigo-Torres Lidia"/>
            <person name="Arahal R.David."/>
        </authorList>
    </citation>
    <scope>NUCLEOTIDE SEQUENCE [LARGE SCALE GENOMIC DNA]</scope>
    <source>
        <strain evidence="10">CECT 5096</strain>
    </source>
</reference>
<dbReference type="STRING" id="311410.LA5095_01082"/>
<evidence type="ECO:0000313" key="9">
    <source>
        <dbReference type="EMBL" id="CTQ70021.1"/>
    </source>
</evidence>
<proteinExistence type="inferred from homology"/>
<dbReference type="Pfam" id="PF00528">
    <property type="entry name" value="BPD_transp_1"/>
    <property type="match status" value="1"/>
</dbReference>
<evidence type="ECO:0000256" key="6">
    <source>
        <dbReference type="ARBA" id="ARBA00023136"/>
    </source>
</evidence>
<dbReference type="InterPro" id="IPR035906">
    <property type="entry name" value="MetI-like_sf"/>
</dbReference>
<protein>
    <submittedName>
        <fullName evidence="9">Lactose transport system permease protein LacF</fullName>
    </submittedName>
</protein>